<organism evidence="3 4">
    <name type="scientific">Carex littledalei</name>
    <dbReference type="NCBI Taxonomy" id="544730"/>
    <lineage>
        <taxon>Eukaryota</taxon>
        <taxon>Viridiplantae</taxon>
        <taxon>Streptophyta</taxon>
        <taxon>Embryophyta</taxon>
        <taxon>Tracheophyta</taxon>
        <taxon>Spermatophyta</taxon>
        <taxon>Magnoliopsida</taxon>
        <taxon>Liliopsida</taxon>
        <taxon>Poales</taxon>
        <taxon>Cyperaceae</taxon>
        <taxon>Cyperoideae</taxon>
        <taxon>Cariceae</taxon>
        <taxon>Carex</taxon>
        <taxon>Carex subgen. Euthyceras</taxon>
    </lineage>
</organism>
<keyword evidence="4" id="KW-1185">Reference proteome</keyword>
<dbReference type="PANTHER" id="PTHR35762:SF2">
    <property type="entry name" value="TRANSMEMBRANE PROTEIN"/>
    <property type="match status" value="1"/>
</dbReference>
<dbReference type="InterPro" id="IPR025520">
    <property type="entry name" value="DUF4408"/>
</dbReference>
<dbReference type="Proteomes" id="UP000623129">
    <property type="component" value="Unassembled WGS sequence"/>
</dbReference>
<dbReference type="Pfam" id="PF14364">
    <property type="entry name" value="DUF4408"/>
    <property type="match status" value="1"/>
</dbReference>
<keyword evidence="1" id="KW-0812">Transmembrane</keyword>
<dbReference type="PANTHER" id="PTHR35762">
    <property type="entry name" value="TRANSMEMBRANE PROTEIN"/>
    <property type="match status" value="1"/>
</dbReference>
<keyword evidence="1" id="KW-1133">Transmembrane helix</keyword>
<evidence type="ECO:0000313" key="4">
    <source>
        <dbReference type="Proteomes" id="UP000623129"/>
    </source>
</evidence>
<proteinExistence type="predicted"/>
<dbReference type="EMBL" id="SWLB01000006">
    <property type="protein sequence ID" value="KAF3337196.1"/>
    <property type="molecule type" value="Genomic_DNA"/>
</dbReference>
<dbReference type="OrthoDB" id="781735at2759"/>
<sequence>MDSLKIEKILAMNKYKRGTQEQNLLSRGIHIPTIVKYALTTLTLLIFVSSPVWVPESLYASFPNMVSFFVGPKFLFIVCNLIVVILVSESKLSQAPSAQDMYEEKLRKNLSYKMPRPSVAKVSLGGDEVREKEEDIFVGEVEEEGDVVELHKKVEDFIAKVKSQRRVEAKVFLCY</sequence>
<protein>
    <recommendedName>
        <fullName evidence="2">DUF4408 domain-containing protein</fullName>
    </recommendedName>
</protein>
<feature type="transmembrane region" description="Helical" evidence="1">
    <location>
        <begin position="34"/>
        <end position="54"/>
    </location>
</feature>
<feature type="domain" description="DUF4408" evidence="2">
    <location>
        <begin position="69"/>
        <end position="92"/>
    </location>
</feature>
<evidence type="ECO:0000256" key="1">
    <source>
        <dbReference type="SAM" id="Phobius"/>
    </source>
</evidence>
<comment type="caution">
    <text evidence="3">The sequence shown here is derived from an EMBL/GenBank/DDBJ whole genome shotgun (WGS) entry which is preliminary data.</text>
</comment>
<keyword evidence="1" id="KW-0472">Membrane</keyword>
<evidence type="ECO:0000313" key="3">
    <source>
        <dbReference type="EMBL" id="KAF3337196.1"/>
    </source>
</evidence>
<feature type="transmembrane region" description="Helical" evidence="1">
    <location>
        <begin position="66"/>
        <end position="87"/>
    </location>
</feature>
<gene>
    <name evidence="3" type="ORF">FCM35_KLT17783</name>
</gene>
<name>A0A833VFY2_9POAL</name>
<accession>A0A833VFY2</accession>
<reference evidence="3" key="1">
    <citation type="submission" date="2020-01" db="EMBL/GenBank/DDBJ databases">
        <title>Genome sequence of Kobresia littledalei, the first chromosome-level genome in the family Cyperaceae.</title>
        <authorList>
            <person name="Qu G."/>
        </authorList>
    </citation>
    <scope>NUCLEOTIDE SEQUENCE</scope>
    <source>
        <strain evidence="3">C.B.Clarke</strain>
        <tissue evidence="3">Leaf</tissue>
    </source>
</reference>
<evidence type="ECO:0000259" key="2">
    <source>
        <dbReference type="Pfam" id="PF14364"/>
    </source>
</evidence>
<dbReference type="AlphaFoldDB" id="A0A833VFY2"/>